<feature type="domain" description="UspA" evidence="2">
    <location>
        <begin position="151"/>
        <end position="284"/>
    </location>
</feature>
<dbReference type="AlphaFoldDB" id="A0A2A9EMR1"/>
<evidence type="ECO:0000313" key="4">
    <source>
        <dbReference type="Proteomes" id="UP000222106"/>
    </source>
</evidence>
<reference evidence="3 4" key="1">
    <citation type="submission" date="2017-10" db="EMBL/GenBank/DDBJ databases">
        <title>Sequencing the genomes of 1000 actinobacteria strains.</title>
        <authorList>
            <person name="Klenk H.-P."/>
        </authorList>
    </citation>
    <scope>NUCLEOTIDE SEQUENCE [LARGE SCALE GENOMIC DNA]</scope>
    <source>
        <strain evidence="3 4">DSM 21838</strain>
    </source>
</reference>
<comment type="caution">
    <text evidence="3">The sequence shown here is derived from an EMBL/GenBank/DDBJ whole genome shotgun (WGS) entry which is preliminary data.</text>
</comment>
<dbReference type="InterPro" id="IPR006016">
    <property type="entry name" value="UspA"/>
</dbReference>
<evidence type="ECO:0000259" key="2">
    <source>
        <dbReference type="Pfam" id="PF00582"/>
    </source>
</evidence>
<dbReference type="InterPro" id="IPR014729">
    <property type="entry name" value="Rossmann-like_a/b/a_fold"/>
</dbReference>
<sequence>MDVPSGAVVAGFDGSARSRRAVDWAAGEAERHGAPLLVVAAVRPPPMVEGGVSPVTEDDVLAPARREVEAEVARVRREHPGATVDGTAVTGSPAVVLVRASERAGLVVVGARGHGPFAGSLLGSVSQKVLAHAHGPVVVVDEEAPSQLPGPVVVGADPADPPLEALRYAFDEARRRGVGVVVVSAAERTRTAHPYSPRVSEFFASQAAEDQEALRRLVEEMARERGVEAEIRLLPGHPADAILGVAGTESFVVVGSRGHGGLAGLLLGSVSREVLLRAPVAAVVRVRDRDRAEE</sequence>
<proteinExistence type="inferred from homology"/>
<gene>
    <name evidence="3" type="ORF">ATJ97_2062</name>
</gene>
<protein>
    <submittedName>
        <fullName evidence="3">Nucleotide-binding universal stress UspA family protein</fullName>
    </submittedName>
</protein>
<dbReference type="CDD" id="cd00293">
    <property type="entry name" value="USP-like"/>
    <property type="match status" value="1"/>
</dbReference>
<dbReference type="PRINTS" id="PR01438">
    <property type="entry name" value="UNVRSLSTRESS"/>
</dbReference>
<organism evidence="3 4">
    <name type="scientific">Georgenia soli</name>
    <dbReference type="NCBI Taxonomy" id="638953"/>
    <lineage>
        <taxon>Bacteria</taxon>
        <taxon>Bacillati</taxon>
        <taxon>Actinomycetota</taxon>
        <taxon>Actinomycetes</taxon>
        <taxon>Micrococcales</taxon>
        <taxon>Bogoriellaceae</taxon>
        <taxon>Georgenia</taxon>
    </lineage>
</organism>
<accession>A0A2A9EMR1</accession>
<dbReference type="InterPro" id="IPR006015">
    <property type="entry name" value="Universal_stress_UspA"/>
</dbReference>
<dbReference type="Gene3D" id="3.40.50.620">
    <property type="entry name" value="HUPs"/>
    <property type="match status" value="2"/>
</dbReference>
<dbReference type="Pfam" id="PF00582">
    <property type="entry name" value="Usp"/>
    <property type="match status" value="2"/>
</dbReference>
<evidence type="ECO:0000256" key="1">
    <source>
        <dbReference type="ARBA" id="ARBA00008791"/>
    </source>
</evidence>
<keyword evidence="4" id="KW-1185">Reference proteome</keyword>
<comment type="similarity">
    <text evidence="1">Belongs to the universal stress protein A family.</text>
</comment>
<dbReference type="PANTHER" id="PTHR46268">
    <property type="entry name" value="STRESS RESPONSE PROTEIN NHAX"/>
    <property type="match status" value="1"/>
</dbReference>
<feature type="domain" description="UspA" evidence="2">
    <location>
        <begin position="8"/>
        <end position="140"/>
    </location>
</feature>
<dbReference type="SUPFAM" id="SSF52402">
    <property type="entry name" value="Adenine nucleotide alpha hydrolases-like"/>
    <property type="match status" value="2"/>
</dbReference>
<dbReference type="PANTHER" id="PTHR46268:SF6">
    <property type="entry name" value="UNIVERSAL STRESS PROTEIN UP12"/>
    <property type="match status" value="1"/>
</dbReference>
<name>A0A2A9EMR1_9MICO</name>
<dbReference type="Proteomes" id="UP000222106">
    <property type="component" value="Unassembled WGS sequence"/>
</dbReference>
<dbReference type="EMBL" id="PDJI01000004">
    <property type="protein sequence ID" value="PFG39552.1"/>
    <property type="molecule type" value="Genomic_DNA"/>
</dbReference>
<evidence type="ECO:0000313" key="3">
    <source>
        <dbReference type="EMBL" id="PFG39552.1"/>
    </source>
</evidence>